<dbReference type="InterPro" id="IPR002898">
    <property type="entry name" value="MotA_ExbB_proton_chnl"/>
</dbReference>
<dbReference type="EMBL" id="JACCHS010000159">
    <property type="protein sequence ID" value="NYT47473.1"/>
    <property type="molecule type" value="Genomic_DNA"/>
</dbReference>
<dbReference type="AlphaFoldDB" id="A0A7Z0MPQ5"/>
<dbReference type="GO" id="GO:0017038">
    <property type="term" value="P:protein import"/>
    <property type="evidence" value="ECO:0007669"/>
    <property type="project" value="TreeGrafter"/>
</dbReference>
<keyword evidence="3 7" id="KW-0812">Transmembrane</keyword>
<gene>
    <name evidence="9" type="ORF">H0A75_07780</name>
</gene>
<evidence type="ECO:0000256" key="7">
    <source>
        <dbReference type="SAM" id="Phobius"/>
    </source>
</evidence>
<evidence type="ECO:0000256" key="3">
    <source>
        <dbReference type="ARBA" id="ARBA00022692"/>
    </source>
</evidence>
<comment type="caution">
    <text evidence="9">The sequence shown here is derived from an EMBL/GenBank/DDBJ whole genome shotgun (WGS) entry which is preliminary data.</text>
</comment>
<dbReference type="PANTHER" id="PTHR30625:SF18">
    <property type="entry name" value="TONB2 ENERGY TRANSDUCTION SYSTEM INNER MEMBRANE COMPONENT EXBB"/>
    <property type="match status" value="1"/>
</dbReference>
<dbReference type="Pfam" id="PF01618">
    <property type="entry name" value="MotA_ExbB"/>
    <property type="match status" value="1"/>
</dbReference>
<comment type="similarity">
    <text evidence="6">Belongs to the exbB/tolQ family.</text>
</comment>
<keyword evidence="6" id="KW-0653">Protein transport</keyword>
<feature type="non-terminal residue" evidence="9">
    <location>
        <position position="1"/>
    </location>
</feature>
<dbReference type="GO" id="GO:0005886">
    <property type="term" value="C:plasma membrane"/>
    <property type="evidence" value="ECO:0007669"/>
    <property type="project" value="UniProtKB-SubCell"/>
</dbReference>
<evidence type="ECO:0000256" key="1">
    <source>
        <dbReference type="ARBA" id="ARBA00004651"/>
    </source>
</evidence>
<protein>
    <submittedName>
        <fullName evidence="9">MotA/TolQ/ExbB proton channel family protein</fullName>
    </submittedName>
</protein>
<evidence type="ECO:0000259" key="8">
    <source>
        <dbReference type="Pfam" id="PF01618"/>
    </source>
</evidence>
<feature type="domain" description="MotA/TolQ/ExbB proton channel" evidence="8">
    <location>
        <begin position="61"/>
        <end position="153"/>
    </location>
</feature>
<feature type="transmembrane region" description="Helical" evidence="7">
    <location>
        <begin position="121"/>
        <end position="139"/>
    </location>
</feature>
<evidence type="ECO:0000256" key="2">
    <source>
        <dbReference type="ARBA" id="ARBA00022475"/>
    </source>
</evidence>
<feature type="transmembrane region" description="Helical" evidence="7">
    <location>
        <begin position="6"/>
        <end position="29"/>
    </location>
</feature>
<name>A0A7Z0MPQ5_9GAMM</name>
<keyword evidence="5 7" id="KW-0472">Membrane</keyword>
<keyword evidence="4 7" id="KW-1133">Transmembrane helix</keyword>
<reference evidence="9 10" key="1">
    <citation type="submission" date="2020-05" db="EMBL/GenBank/DDBJ databases">
        <title>Horizontal transmission and recombination maintain forever young bacterial symbiont genomes.</title>
        <authorList>
            <person name="Russell S.L."/>
            <person name="Pepper-Tunick E."/>
            <person name="Svedberg J."/>
            <person name="Byrne A."/>
            <person name="Ruelas Castillo J."/>
            <person name="Vollmers C."/>
            <person name="Beinart R.A."/>
            <person name="Corbett-Detig R."/>
        </authorList>
    </citation>
    <scope>NUCLEOTIDE SEQUENCE [LARGE SCALE GENOMIC DNA]</scope>
    <source>
        <strain evidence="9">4727-3</strain>
    </source>
</reference>
<keyword evidence="6" id="KW-0813">Transport</keyword>
<evidence type="ECO:0000256" key="5">
    <source>
        <dbReference type="ARBA" id="ARBA00023136"/>
    </source>
</evidence>
<evidence type="ECO:0000313" key="10">
    <source>
        <dbReference type="Proteomes" id="UP000537890"/>
    </source>
</evidence>
<proteinExistence type="inferred from homology"/>
<accession>A0A7Z0MPQ5</accession>
<organism evidence="9 10">
    <name type="scientific">Candidatus Methanofishera endochildressiae</name>
    <dbReference type="NCBI Taxonomy" id="2738884"/>
    <lineage>
        <taxon>Bacteria</taxon>
        <taxon>Pseudomonadati</taxon>
        <taxon>Pseudomonadota</taxon>
        <taxon>Gammaproteobacteria</taxon>
        <taxon>Candidatus Methanofishera</taxon>
    </lineage>
</organism>
<dbReference type="PANTHER" id="PTHR30625">
    <property type="entry name" value="PROTEIN TOLQ"/>
    <property type="match status" value="1"/>
</dbReference>
<evidence type="ECO:0000256" key="6">
    <source>
        <dbReference type="RuleBase" id="RU004057"/>
    </source>
</evidence>
<dbReference type="InterPro" id="IPR050790">
    <property type="entry name" value="ExbB/TolQ_transport"/>
</dbReference>
<keyword evidence="2" id="KW-1003">Cell membrane</keyword>
<feature type="transmembrane region" description="Helical" evidence="7">
    <location>
        <begin position="80"/>
        <end position="101"/>
    </location>
</feature>
<evidence type="ECO:0000313" key="9">
    <source>
        <dbReference type="EMBL" id="NYT47473.1"/>
    </source>
</evidence>
<evidence type="ECO:0000256" key="4">
    <source>
        <dbReference type="ARBA" id="ARBA00022989"/>
    </source>
</evidence>
<comment type="subcellular location">
    <subcellularLocation>
        <location evidence="1">Cell membrane</location>
        <topology evidence="1">Multi-pass membrane protein</topology>
    </subcellularLocation>
    <subcellularLocation>
        <location evidence="6">Membrane</location>
        <topology evidence="6">Multi-pass membrane protein</topology>
    </subcellularLocation>
</comment>
<sequence length="161" mass="17833">TFYAGGDVLWLILIVAICLWCLIIERLIFFKHNYPLLKANCLDLWEQREDKNSAYALFIRRELISAVFIQMNRSVAIIKVLIALCPLLGLLGTVTGMIHVFDVMAVTGTGNARAMASGVSQATIPTMAGMVIAIAGLYFSKLIEEHVSDESHHLAGLLKYH</sequence>
<dbReference type="Proteomes" id="UP000537890">
    <property type="component" value="Unassembled WGS sequence"/>
</dbReference>